<protein>
    <submittedName>
        <fullName evidence="2">Uncharacterized protein</fullName>
    </submittedName>
</protein>
<organism evidence="2 3">
    <name type="scientific">Saccharolobus shibatae (strain ATCC 51178 / DSM 5389 / JCM 8931 / NBRC 15437 / B12)</name>
    <name type="common">Sulfolobus shibatae</name>
    <dbReference type="NCBI Taxonomy" id="523848"/>
    <lineage>
        <taxon>Archaea</taxon>
        <taxon>Thermoproteota</taxon>
        <taxon>Thermoprotei</taxon>
        <taxon>Sulfolobales</taxon>
        <taxon>Sulfolobaceae</taxon>
        <taxon>Saccharolobus</taxon>
    </lineage>
</organism>
<feature type="transmembrane region" description="Helical" evidence="1">
    <location>
        <begin position="213"/>
        <end position="234"/>
    </location>
</feature>
<feature type="transmembrane region" description="Helical" evidence="1">
    <location>
        <begin position="186"/>
        <end position="204"/>
    </location>
</feature>
<feature type="transmembrane region" description="Helical" evidence="1">
    <location>
        <begin position="119"/>
        <end position="142"/>
    </location>
</feature>
<dbReference type="Proteomes" id="UP000694018">
    <property type="component" value="Chromosome"/>
</dbReference>
<dbReference type="AlphaFoldDB" id="A0A8F5BMS4"/>
<evidence type="ECO:0000313" key="2">
    <source>
        <dbReference type="EMBL" id="QXJ28074.1"/>
    </source>
</evidence>
<dbReference type="GeneID" id="65562537"/>
<feature type="transmembrane region" description="Helical" evidence="1">
    <location>
        <begin position="12"/>
        <end position="38"/>
    </location>
</feature>
<feature type="transmembrane region" description="Helical" evidence="1">
    <location>
        <begin position="743"/>
        <end position="765"/>
    </location>
</feature>
<dbReference type="RefSeq" id="WP_218267130.1">
    <property type="nucleotide sequence ID" value="NZ_CP077717.1"/>
</dbReference>
<proteinExistence type="predicted"/>
<keyword evidence="1" id="KW-1133">Transmembrane helix</keyword>
<reference evidence="2" key="1">
    <citation type="journal article" date="2021" name="Environ. Microbiol.">
        <title>New insights into the diversity and evolution of the archaeal mobilome from three complete genomes of Saccharolobus shibatae.</title>
        <authorList>
            <person name="Medvedeva S."/>
            <person name="Brandt D."/>
            <person name="Cvirkaite-Krupovic V."/>
            <person name="Liu Y."/>
            <person name="Severinov K."/>
            <person name="Ishino S."/>
            <person name="Ishino Y."/>
            <person name="Prangishvili D."/>
            <person name="Kalinowski J."/>
            <person name="Krupovic M."/>
        </authorList>
    </citation>
    <scope>NUCLEOTIDE SEQUENCE</scope>
    <source>
        <strain evidence="2">B12</strain>
    </source>
</reference>
<dbReference type="OrthoDB" id="37066at2157"/>
<feature type="transmembrane region" description="Helical" evidence="1">
    <location>
        <begin position="283"/>
        <end position="303"/>
    </location>
</feature>
<dbReference type="EMBL" id="CP077717">
    <property type="protein sequence ID" value="QXJ28074.1"/>
    <property type="molecule type" value="Genomic_DNA"/>
</dbReference>
<feature type="transmembrane region" description="Helical" evidence="1">
    <location>
        <begin position="149"/>
        <end position="166"/>
    </location>
</feature>
<name>A0A8F5BMS4_SACSH</name>
<gene>
    <name evidence="2" type="ORF">J5U23_00942</name>
</gene>
<keyword evidence="1" id="KW-0472">Membrane</keyword>
<evidence type="ECO:0000313" key="3">
    <source>
        <dbReference type="Proteomes" id="UP000694018"/>
    </source>
</evidence>
<feature type="transmembrane region" description="Helical" evidence="1">
    <location>
        <begin position="315"/>
        <end position="335"/>
    </location>
</feature>
<feature type="transmembrane region" description="Helical" evidence="1">
    <location>
        <begin position="355"/>
        <end position="376"/>
    </location>
</feature>
<feature type="transmembrane region" description="Helical" evidence="1">
    <location>
        <begin position="388"/>
        <end position="410"/>
    </location>
</feature>
<feature type="transmembrane region" description="Helical" evidence="1">
    <location>
        <begin position="58"/>
        <end position="80"/>
    </location>
</feature>
<evidence type="ECO:0000256" key="1">
    <source>
        <dbReference type="SAM" id="Phobius"/>
    </source>
</evidence>
<keyword evidence="1" id="KW-0812">Transmembrane</keyword>
<dbReference type="KEGG" id="sshi:J5U23_00942"/>
<accession>A0A8F5BMS4</accession>
<feature type="transmembrane region" description="Helical" evidence="1">
    <location>
        <begin position="87"/>
        <end position="104"/>
    </location>
</feature>
<sequence>MHRERRLQVIEIIVVIVLSILTPMIALWKVFFHVGYIYQRDSYPAFYLDSKQTALSYLNFPMIMDNVWMPLVIILFFNLISPVIAEWLTYLLFPYAVSIPSMYFSSRYFLNRYAKETKVWVKILISATIAFLYAITPTAYYFSHWSNYAAFYALLPALIAGTFYSLEKGGSLGAILLSLFASLTTTDPRGFVYTLFIVLSILLYRHKLNDLKVFLYSIPFYLLLNSRLFVILFYNFHSYTSISFTISNQQLWLNYLTFPLLDSLRGLSLFRPLVSYLSFGNPVLIYVMSFTFVETGILGYIFLKKKGSPANYFLALYLFLVLLVSSYVNVLGYNLTLNLTYPLLDILSQTFVYNYLWIFLPTYLTEMVLAPLFLLVSLVMAKILSKQYLLIPLFILIVLSQFAFSSSMVISGNYLGNYNPVNPPPLLVSLAKFLENNTIGNVLVDAVVPSNWTTFIGVLPNVTSAPLVNTSSVGTILNEYGVQYVVTTVNDNYTLSIINSHKNVFTLVYNDSYFLVYKNNDFTYNINSPIFINFEYPKVPNTNSSLNVVPSYLMFDIPPKYIGGYVGNATYAELLALSAYKQGISPIKLNVKHLPYPTNFTDTINVNVYDEEVLSEFPGILFISVSSTSSLNLYVKPGFYKVVLAYVSIPGGGVFGVTNGSYSLSVSTSSPNTSIIFSYLGNIYVSSSVKLFFIGNSLSYLIGVMFIPYNMSIQHEFTGDNISSYPYPQLGRAFGYPYNDTNVVSFSIMINLITLLITVILFISLRLSRTYFRKINLKIIRRN</sequence>